<keyword evidence="3" id="KW-1185">Reference proteome</keyword>
<proteinExistence type="predicted"/>
<gene>
    <name evidence="2" type="primary">Necator_chrX.g23498</name>
    <name evidence="2" type="ORF">RB195_023334</name>
</gene>
<organism evidence="2 3">
    <name type="scientific">Necator americanus</name>
    <name type="common">Human hookworm</name>
    <dbReference type="NCBI Taxonomy" id="51031"/>
    <lineage>
        <taxon>Eukaryota</taxon>
        <taxon>Metazoa</taxon>
        <taxon>Ecdysozoa</taxon>
        <taxon>Nematoda</taxon>
        <taxon>Chromadorea</taxon>
        <taxon>Rhabditida</taxon>
        <taxon>Rhabditina</taxon>
        <taxon>Rhabditomorpha</taxon>
        <taxon>Strongyloidea</taxon>
        <taxon>Ancylostomatidae</taxon>
        <taxon>Bunostominae</taxon>
        <taxon>Necator</taxon>
    </lineage>
</organism>
<comment type="caution">
    <text evidence="2">The sequence shown here is derived from an EMBL/GenBank/DDBJ whole genome shotgun (WGS) entry which is preliminary data.</text>
</comment>
<dbReference type="Proteomes" id="UP001303046">
    <property type="component" value="Unassembled WGS sequence"/>
</dbReference>
<evidence type="ECO:0000313" key="2">
    <source>
        <dbReference type="EMBL" id="KAK6762566.1"/>
    </source>
</evidence>
<evidence type="ECO:0000313" key="3">
    <source>
        <dbReference type="Proteomes" id="UP001303046"/>
    </source>
</evidence>
<name>A0ABR1EL97_NECAM</name>
<accession>A0ABR1EL97</accession>
<sequence length="201" mass="23144">MAEVNPFDGWKAAQAKDERSSFSTEYRSGRSERRNMRNEIPPTCVYLCWSTDQEEGQRCGFLHKANPGRCKRTGSVLIPPKKFAFASAETKSTYNSVCVARTTGDFSQENHLKRRLRRQLKRDGGNQGTSRAKKFEKAWESKNSRKAYALLKQYTDKMKRCFQLSTLPMEWLLVNETFEFGGGEDHIKTLLNLQAQSTQRN</sequence>
<reference evidence="2 3" key="1">
    <citation type="submission" date="2023-08" db="EMBL/GenBank/DDBJ databases">
        <title>A Necator americanus chromosomal reference genome.</title>
        <authorList>
            <person name="Ilik V."/>
            <person name="Petrzelkova K.J."/>
            <person name="Pardy F."/>
            <person name="Fuh T."/>
            <person name="Niatou-Singa F.S."/>
            <person name="Gouil Q."/>
            <person name="Baker L."/>
            <person name="Ritchie M.E."/>
            <person name="Jex A.R."/>
            <person name="Gazzola D."/>
            <person name="Li H."/>
            <person name="Toshio Fujiwara R."/>
            <person name="Zhan B."/>
            <person name="Aroian R.V."/>
            <person name="Pafco B."/>
            <person name="Schwarz E.M."/>
        </authorList>
    </citation>
    <scope>NUCLEOTIDE SEQUENCE [LARGE SCALE GENOMIC DNA]</scope>
    <source>
        <strain evidence="2 3">Aroian</strain>
        <tissue evidence="2">Whole animal</tissue>
    </source>
</reference>
<feature type="region of interest" description="Disordered" evidence="1">
    <location>
        <begin position="1"/>
        <end position="34"/>
    </location>
</feature>
<protein>
    <submittedName>
        <fullName evidence="2">Uncharacterized protein</fullName>
    </submittedName>
</protein>
<evidence type="ECO:0000256" key="1">
    <source>
        <dbReference type="SAM" id="MobiDB-lite"/>
    </source>
</evidence>
<dbReference type="EMBL" id="JAVFWL010000006">
    <property type="protein sequence ID" value="KAK6762566.1"/>
    <property type="molecule type" value="Genomic_DNA"/>
</dbReference>